<dbReference type="EMBL" id="CAJNOK010013109">
    <property type="protein sequence ID" value="CAF1177947.1"/>
    <property type="molecule type" value="Genomic_DNA"/>
</dbReference>
<dbReference type="AlphaFoldDB" id="A0A815RC05"/>
<dbReference type="EMBL" id="CAJOBC010086212">
    <property type="protein sequence ID" value="CAF4341284.1"/>
    <property type="molecule type" value="Genomic_DNA"/>
</dbReference>
<accession>A0A815RC05</accession>
<dbReference type="Proteomes" id="UP000677228">
    <property type="component" value="Unassembled WGS sequence"/>
</dbReference>
<proteinExistence type="predicted"/>
<sequence length="553" mass="65264">MKFMTINFLDMRVCSIRKLFYIRYAGKRHRYIFHKFTFALSFIVCCFSLSSIIYIIYLTPTHDPLFGTYNSCLIENLLAYCMSDSTPCRLDIDKAVDHYFKTLKNKFSMLLTYHPIIDCENGRYLLLNDSLTSHVWHGTGSQLMWYLGIINIAYSLNLTLIHLDWGAEHTDQENNLDREKYWQFFDWEIPYSAYLSCPENSSVKQNIFIYDLMWNQTYDQHHFGKQPYTIKSHFKTLFDNFTNNLKNNSKNIDKKKHNGFTLFSRQTFTITSSLMETGVVFEIRWWLQHRKLFNEYTGVWAGIPVLSNYLPTDYFQYIITNNNTNKSTITNDLIQSFKPIQCSSINVHDILLIGVHIRHGDVIKRTREGRISSIMLNRYVANSAYIPLIIFIINALPLELRAKNNYLITIYSEGIINDFNDILIDLQKALPNSRCRLSFFLNGRTSETFNRLLREDILIGGLSTFSMATGIFNSRQLKLMPYHNQARVHGMRNYLSLGLNKEHTQFRITKDKQHLIRQRIEYVWQQKQAQQSTSTPLWLNNYSQDYPEEYMLI</sequence>
<keyword evidence="1" id="KW-1133">Transmembrane helix</keyword>
<comment type="caution">
    <text evidence="3">The sequence shown here is derived from an EMBL/GenBank/DDBJ whole genome shotgun (WGS) entry which is preliminary data.</text>
</comment>
<evidence type="ECO:0000313" key="4">
    <source>
        <dbReference type="EMBL" id="CAF3989201.1"/>
    </source>
</evidence>
<dbReference type="Proteomes" id="UP000681722">
    <property type="component" value="Unassembled WGS sequence"/>
</dbReference>
<keyword evidence="1" id="KW-0812">Transmembrane</keyword>
<protein>
    <submittedName>
        <fullName evidence="3">Uncharacterized protein</fullName>
    </submittedName>
</protein>
<dbReference type="Proteomes" id="UP000663829">
    <property type="component" value="Unassembled WGS sequence"/>
</dbReference>
<reference evidence="3" key="1">
    <citation type="submission" date="2021-02" db="EMBL/GenBank/DDBJ databases">
        <authorList>
            <person name="Nowell W R."/>
        </authorList>
    </citation>
    <scope>NUCLEOTIDE SEQUENCE</scope>
</reference>
<evidence type="ECO:0000313" key="6">
    <source>
        <dbReference type="Proteomes" id="UP000663829"/>
    </source>
</evidence>
<feature type="transmembrane region" description="Helical" evidence="1">
    <location>
        <begin position="36"/>
        <end position="57"/>
    </location>
</feature>
<evidence type="ECO:0000256" key="1">
    <source>
        <dbReference type="SAM" id="Phobius"/>
    </source>
</evidence>
<evidence type="ECO:0000313" key="2">
    <source>
        <dbReference type="EMBL" id="CAF1177947.1"/>
    </source>
</evidence>
<dbReference type="EMBL" id="CAJNOQ010020744">
    <property type="protein sequence ID" value="CAF1474733.1"/>
    <property type="molecule type" value="Genomic_DNA"/>
</dbReference>
<evidence type="ECO:0000313" key="3">
    <source>
        <dbReference type="EMBL" id="CAF1474733.1"/>
    </source>
</evidence>
<keyword evidence="6" id="KW-1185">Reference proteome</keyword>
<gene>
    <name evidence="3" type="ORF">GPM918_LOCUS35595</name>
    <name evidence="2" type="ORF">OVA965_LOCUS22911</name>
    <name evidence="5" type="ORF">SRO942_LOCUS36313</name>
    <name evidence="4" type="ORF">TMI583_LOCUS23627</name>
</gene>
<dbReference type="OrthoDB" id="9975117at2759"/>
<evidence type="ECO:0000313" key="5">
    <source>
        <dbReference type="EMBL" id="CAF4341284.1"/>
    </source>
</evidence>
<dbReference type="Proteomes" id="UP000682733">
    <property type="component" value="Unassembled WGS sequence"/>
</dbReference>
<keyword evidence="1" id="KW-0472">Membrane</keyword>
<dbReference type="EMBL" id="CAJOBA010034636">
    <property type="protein sequence ID" value="CAF3989201.1"/>
    <property type="molecule type" value="Genomic_DNA"/>
</dbReference>
<name>A0A815RC05_9BILA</name>
<organism evidence="3 6">
    <name type="scientific">Didymodactylos carnosus</name>
    <dbReference type="NCBI Taxonomy" id="1234261"/>
    <lineage>
        <taxon>Eukaryota</taxon>
        <taxon>Metazoa</taxon>
        <taxon>Spiralia</taxon>
        <taxon>Gnathifera</taxon>
        <taxon>Rotifera</taxon>
        <taxon>Eurotatoria</taxon>
        <taxon>Bdelloidea</taxon>
        <taxon>Philodinida</taxon>
        <taxon>Philodinidae</taxon>
        <taxon>Didymodactylos</taxon>
    </lineage>
</organism>